<evidence type="ECO:0000313" key="2">
    <source>
        <dbReference type="Proteomes" id="UP000237105"/>
    </source>
</evidence>
<accession>A0A2P5DAD6</accession>
<dbReference type="AlphaFoldDB" id="A0A2P5DAD6"/>
<name>A0A2P5DAD6_PARAD</name>
<keyword evidence="2" id="KW-1185">Reference proteome</keyword>
<feature type="non-terminal residue" evidence="1">
    <location>
        <position position="51"/>
    </location>
</feature>
<comment type="caution">
    <text evidence="1">The sequence shown here is derived from an EMBL/GenBank/DDBJ whole genome shotgun (WGS) entry which is preliminary data.</text>
</comment>
<gene>
    <name evidence="1" type="ORF">PanWU01x14_081680</name>
</gene>
<protein>
    <submittedName>
        <fullName evidence="1">Uncharacterized protein</fullName>
    </submittedName>
</protein>
<dbReference type="EMBL" id="JXTB01000051">
    <property type="protein sequence ID" value="PON70244.1"/>
    <property type="molecule type" value="Genomic_DNA"/>
</dbReference>
<evidence type="ECO:0000313" key="1">
    <source>
        <dbReference type="EMBL" id="PON70244.1"/>
    </source>
</evidence>
<proteinExistence type="predicted"/>
<organism evidence="1 2">
    <name type="scientific">Parasponia andersonii</name>
    <name type="common">Sponia andersonii</name>
    <dbReference type="NCBI Taxonomy" id="3476"/>
    <lineage>
        <taxon>Eukaryota</taxon>
        <taxon>Viridiplantae</taxon>
        <taxon>Streptophyta</taxon>
        <taxon>Embryophyta</taxon>
        <taxon>Tracheophyta</taxon>
        <taxon>Spermatophyta</taxon>
        <taxon>Magnoliopsida</taxon>
        <taxon>eudicotyledons</taxon>
        <taxon>Gunneridae</taxon>
        <taxon>Pentapetalae</taxon>
        <taxon>rosids</taxon>
        <taxon>fabids</taxon>
        <taxon>Rosales</taxon>
        <taxon>Cannabaceae</taxon>
        <taxon>Parasponia</taxon>
    </lineage>
</organism>
<reference evidence="2" key="1">
    <citation type="submission" date="2016-06" db="EMBL/GenBank/DDBJ databases">
        <title>Parallel loss of symbiosis genes in relatives of nitrogen-fixing non-legume Parasponia.</title>
        <authorList>
            <person name="Van Velzen R."/>
            <person name="Holmer R."/>
            <person name="Bu F."/>
            <person name="Rutten L."/>
            <person name="Van Zeijl A."/>
            <person name="Liu W."/>
            <person name="Santuari L."/>
            <person name="Cao Q."/>
            <person name="Sharma T."/>
            <person name="Shen D."/>
            <person name="Roswanjaya Y."/>
            <person name="Wardhani T."/>
            <person name="Kalhor M.S."/>
            <person name="Jansen J."/>
            <person name="Van den Hoogen J."/>
            <person name="Gungor B."/>
            <person name="Hartog M."/>
            <person name="Hontelez J."/>
            <person name="Verver J."/>
            <person name="Yang W.-C."/>
            <person name="Schijlen E."/>
            <person name="Repin R."/>
            <person name="Schilthuizen M."/>
            <person name="Schranz E."/>
            <person name="Heidstra R."/>
            <person name="Miyata K."/>
            <person name="Fedorova E."/>
            <person name="Kohlen W."/>
            <person name="Bisseling T."/>
            <person name="Smit S."/>
            <person name="Geurts R."/>
        </authorList>
    </citation>
    <scope>NUCLEOTIDE SEQUENCE [LARGE SCALE GENOMIC DNA]</scope>
    <source>
        <strain evidence="2">cv. WU1-14</strain>
    </source>
</reference>
<dbReference type="Proteomes" id="UP000237105">
    <property type="component" value="Unassembled WGS sequence"/>
</dbReference>
<sequence>MCEKIAPTRVHPSQVDIFTEVQKTMGERYGGIGIGKSLETETMNLMALSSY</sequence>